<dbReference type="PANTHER" id="PTHR37422">
    <property type="entry name" value="TEICHURONIC ACID BIOSYNTHESIS PROTEIN TUAE"/>
    <property type="match status" value="1"/>
</dbReference>
<reference evidence="7 8" key="1">
    <citation type="submission" date="2014-04" db="EMBL/GenBank/DDBJ databases">
        <title>Aquimarina sp. 22II-S11-z7 Genome Sequencing.</title>
        <authorList>
            <person name="Lai Q."/>
        </authorList>
    </citation>
    <scope>NUCLEOTIDE SEQUENCE [LARGE SCALE GENOMIC DNA]</scope>
    <source>
        <strain evidence="7 8">22II-S11-z7</strain>
    </source>
</reference>
<feature type="transmembrane region" description="Helical" evidence="5">
    <location>
        <begin position="59"/>
        <end position="76"/>
    </location>
</feature>
<dbReference type="GO" id="GO:0016020">
    <property type="term" value="C:membrane"/>
    <property type="evidence" value="ECO:0007669"/>
    <property type="project" value="UniProtKB-SubCell"/>
</dbReference>
<feature type="transmembrane region" description="Helical" evidence="5">
    <location>
        <begin position="371"/>
        <end position="401"/>
    </location>
</feature>
<feature type="transmembrane region" description="Helical" evidence="5">
    <location>
        <begin position="82"/>
        <end position="100"/>
    </location>
</feature>
<evidence type="ECO:0000256" key="5">
    <source>
        <dbReference type="SAM" id="Phobius"/>
    </source>
</evidence>
<keyword evidence="8" id="KW-1185">Reference proteome</keyword>
<feature type="transmembrane region" description="Helical" evidence="5">
    <location>
        <begin position="239"/>
        <end position="256"/>
    </location>
</feature>
<feature type="domain" description="O-antigen ligase-related" evidence="6">
    <location>
        <begin position="201"/>
        <end position="350"/>
    </location>
</feature>
<dbReference type="AlphaFoldDB" id="A0A023BQT8"/>
<evidence type="ECO:0000256" key="2">
    <source>
        <dbReference type="ARBA" id="ARBA00022692"/>
    </source>
</evidence>
<feature type="transmembrane region" description="Helical" evidence="5">
    <location>
        <begin position="112"/>
        <end position="129"/>
    </location>
</feature>
<evidence type="ECO:0000256" key="4">
    <source>
        <dbReference type="ARBA" id="ARBA00023136"/>
    </source>
</evidence>
<keyword evidence="2 5" id="KW-0812">Transmembrane</keyword>
<organism evidence="7 8">
    <name type="scientific">Aquimarina atlantica</name>
    <dbReference type="NCBI Taxonomy" id="1317122"/>
    <lineage>
        <taxon>Bacteria</taxon>
        <taxon>Pseudomonadati</taxon>
        <taxon>Bacteroidota</taxon>
        <taxon>Flavobacteriia</taxon>
        <taxon>Flavobacteriales</taxon>
        <taxon>Flavobacteriaceae</taxon>
        <taxon>Aquimarina</taxon>
    </lineage>
</organism>
<proteinExistence type="predicted"/>
<gene>
    <name evidence="7" type="ORF">ATO12_22905</name>
</gene>
<comment type="caution">
    <text evidence="7">The sequence shown here is derived from an EMBL/GenBank/DDBJ whole genome shotgun (WGS) entry which is preliminary data.</text>
</comment>
<dbReference type="Pfam" id="PF04932">
    <property type="entry name" value="Wzy_C"/>
    <property type="match status" value="1"/>
</dbReference>
<name>A0A023BQT8_9FLAO</name>
<dbReference type="STRING" id="1317122.ATO12_22905"/>
<dbReference type="Proteomes" id="UP000023541">
    <property type="component" value="Unassembled WGS sequence"/>
</dbReference>
<dbReference type="InterPro" id="IPR051533">
    <property type="entry name" value="WaaL-like"/>
</dbReference>
<keyword evidence="4 5" id="KW-0472">Membrane</keyword>
<sequence>MFYKEDHWVVMTFWNSLYIAFFLLPLGINLPTPFFIISIVFGIGMMFRTEKKFVLDKSLLLFPLYFIVMSLGLIYTDNLISGFDLVQRSLSLLLFPLIFLFVKEDAATVKKLFDFLLMGLIVSFFINVFKAGNSLTWHIIDERESIEILVFIEGIVKNWHYFFVGSLFSRSVNANYISIYILLVLSYYLKNKLKSRIQLAVVILLFLYLFLLASIAAYLILFVMSILLIFDITDKQKKYTMTIIFLMGLLLFLNNPRVFDFYSRIKDFSNVREYYDTTASEKSRLLAWDASIKLIKDAPVFGYGVGDANDVLVEKYKELNYILNYKSKYNAHNQFLQTYLQTGIVGFGVLVCIFVILAMRMKRSRNEFSVFLILFISLMFESMLVRFNGIVFFSIVTPLLLKKRSILSSRIIRNDSSE</sequence>
<protein>
    <recommendedName>
        <fullName evidence="6">O-antigen ligase-related domain-containing protein</fullName>
    </recommendedName>
</protein>
<evidence type="ECO:0000256" key="3">
    <source>
        <dbReference type="ARBA" id="ARBA00022989"/>
    </source>
</evidence>
<feature type="transmembrane region" description="Helical" evidence="5">
    <location>
        <begin position="338"/>
        <end position="359"/>
    </location>
</feature>
<feature type="transmembrane region" description="Helical" evidence="5">
    <location>
        <begin position="201"/>
        <end position="227"/>
    </location>
</feature>
<evidence type="ECO:0000313" key="7">
    <source>
        <dbReference type="EMBL" id="EZH72304.1"/>
    </source>
</evidence>
<keyword evidence="3 5" id="KW-1133">Transmembrane helix</keyword>
<evidence type="ECO:0000256" key="1">
    <source>
        <dbReference type="ARBA" id="ARBA00004141"/>
    </source>
</evidence>
<dbReference type="EMBL" id="AQRA01000008">
    <property type="protein sequence ID" value="EZH72304.1"/>
    <property type="molecule type" value="Genomic_DNA"/>
</dbReference>
<evidence type="ECO:0000313" key="8">
    <source>
        <dbReference type="Proteomes" id="UP000023541"/>
    </source>
</evidence>
<dbReference type="eggNOG" id="COG3307">
    <property type="taxonomic scope" value="Bacteria"/>
</dbReference>
<evidence type="ECO:0000259" key="6">
    <source>
        <dbReference type="Pfam" id="PF04932"/>
    </source>
</evidence>
<dbReference type="PANTHER" id="PTHR37422:SF13">
    <property type="entry name" value="LIPOPOLYSACCHARIDE BIOSYNTHESIS PROTEIN PA4999-RELATED"/>
    <property type="match status" value="1"/>
</dbReference>
<accession>A0A023BQT8</accession>
<comment type="subcellular location">
    <subcellularLocation>
        <location evidence="1">Membrane</location>
        <topology evidence="1">Multi-pass membrane protein</topology>
    </subcellularLocation>
</comment>
<feature type="transmembrane region" description="Helical" evidence="5">
    <location>
        <begin position="30"/>
        <end position="47"/>
    </location>
</feature>
<feature type="transmembrane region" description="Helical" evidence="5">
    <location>
        <begin position="172"/>
        <end position="189"/>
    </location>
</feature>
<dbReference type="InterPro" id="IPR007016">
    <property type="entry name" value="O-antigen_ligase-rel_domated"/>
</dbReference>